<evidence type="ECO:0000259" key="3">
    <source>
        <dbReference type="SMART" id="SM00129"/>
    </source>
</evidence>
<dbReference type="InterPro" id="IPR036961">
    <property type="entry name" value="Kinesin_motor_dom_sf"/>
</dbReference>
<dbReference type="GO" id="GO:0007018">
    <property type="term" value="P:microtubule-based movement"/>
    <property type="evidence" value="ECO:0007669"/>
    <property type="project" value="InterPro"/>
</dbReference>
<evidence type="ECO:0000256" key="2">
    <source>
        <dbReference type="SAM" id="MobiDB-lite"/>
    </source>
</evidence>
<dbReference type="InterPro" id="IPR027640">
    <property type="entry name" value="Kinesin-like_fam"/>
</dbReference>
<organism evidence="4 5">
    <name type="scientific">Rhododendron simsii</name>
    <name type="common">Sims's rhododendron</name>
    <dbReference type="NCBI Taxonomy" id="118357"/>
    <lineage>
        <taxon>Eukaryota</taxon>
        <taxon>Viridiplantae</taxon>
        <taxon>Streptophyta</taxon>
        <taxon>Embryophyta</taxon>
        <taxon>Tracheophyta</taxon>
        <taxon>Spermatophyta</taxon>
        <taxon>Magnoliopsida</taxon>
        <taxon>eudicotyledons</taxon>
        <taxon>Gunneridae</taxon>
        <taxon>Pentapetalae</taxon>
        <taxon>asterids</taxon>
        <taxon>Ericales</taxon>
        <taxon>Ericaceae</taxon>
        <taxon>Ericoideae</taxon>
        <taxon>Rhodoreae</taxon>
        <taxon>Rhododendron</taxon>
    </lineage>
</organism>
<evidence type="ECO:0000256" key="1">
    <source>
        <dbReference type="ARBA" id="ARBA00023175"/>
    </source>
</evidence>
<dbReference type="SMART" id="SM00129">
    <property type="entry name" value="KISc"/>
    <property type="match status" value="1"/>
</dbReference>
<dbReference type="PANTHER" id="PTHR47968:SF18">
    <property type="entry name" value="KINESIN-LIKE PROTEIN KIN-7F"/>
    <property type="match status" value="1"/>
</dbReference>
<dbReference type="AlphaFoldDB" id="A0A834HCH3"/>
<evidence type="ECO:0000313" key="5">
    <source>
        <dbReference type="Proteomes" id="UP000626092"/>
    </source>
</evidence>
<protein>
    <recommendedName>
        <fullName evidence="3">Kinesin motor domain-containing protein</fullName>
    </recommendedName>
</protein>
<dbReference type="GO" id="GO:0008017">
    <property type="term" value="F:microtubule binding"/>
    <property type="evidence" value="ECO:0007669"/>
    <property type="project" value="InterPro"/>
</dbReference>
<gene>
    <name evidence="4" type="ORF">RHSIM_Rhsim02G0134100</name>
</gene>
<dbReference type="Proteomes" id="UP000626092">
    <property type="component" value="Unassembled WGS sequence"/>
</dbReference>
<dbReference type="InterPro" id="IPR027417">
    <property type="entry name" value="P-loop_NTPase"/>
</dbReference>
<keyword evidence="5" id="KW-1185">Reference proteome</keyword>
<keyword evidence="1" id="KW-0505">Motor protein</keyword>
<comment type="caution">
    <text evidence="4">The sequence shown here is derived from an EMBL/GenBank/DDBJ whole genome shotgun (WGS) entry which is preliminary data.</text>
</comment>
<dbReference type="Gene3D" id="3.40.850.10">
    <property type="entry name" value="Kinesin motor domain"/>
    <property type="match status" value="1"/>
</dbReference>
<dbReference type="InterPro" id="IPR001752">
    <property type="entry name" value="Kinesin_motor_dom"/>
</dbReference>
<feature type="region of interest" description="Disordered" evidence="2">
    <location>
        <begin position="404"/>
        <end position="429"/>
    </location>
</feature>
<dbReference type="PANTHER" id="PTHR47968">
    <property type="entry name" value="CENTROMERE PROTEIN E"/>
    <property type="match status" value="1"/>
</dbReference>
<dbReference type="EMBL" id="WJXA01000002">
    <property type="protein sequence ID" value="KAF7151384.1"/>
    <property type="molecule type" value="Genomic_DNA"/>
</dbReference>
<evidence type="ECO:0000313" key="4">
    <source>
        <dbReference type="EMBL" id="KAF7151384.1"/>
    </source>
</evidence>
<dbReference type="GO" id="GO:0005524">
    <property type="term" value="F:ATP binding"/>
    <property type="evidence" value="ECO:0007669"/>
    <property type="project" value="InterPro"/>
</dbReference>
<reference evidence="4" key="1">
    <citation type="submission" date="2019-11" db="EMBL/GenBank/DDBJ databases">
        <authorList>
            <person name="Liu Y."/>
            <person name="Hou J."/>
            <person name="Li T.-Q."/>
            <person name="Guan C.-H."/>
            <person name="Wu X."/>
            <person name="Wu H.-Z."/>
            <person name="Ling F."/>
            <person name="Zhang R."/>
            <person name="Shi X.-G."/>
            <person name="Ren J.-P."/>
            <person name="Chen E.-F."/>
            <person name="Sun J.-M."/>
        </authorList>
    </citation>
    <scope>NUCLEOTIDE SEQUENCE</scope>
    <source>
        <strain evidence="4">Adult_tree_wgs_1</strain>
        <tissue evidence="4">Leaves</tissue>
    </source>
</reference>
<accession>A0A834HCH3</accession>
<dbReference type="SUPFAM" id="SSF52540">
    <property type="entry name" value="P-loop containing nucleoside triphosphate hydrolases"/>
    <property type="match status" value="1"/>
</dbReference>
<sequence length="444" mass="49214">MRAIGGEELTKWEKMQGEVRSGDGVEKILVLVRLKPLSEEEVAKNEVVDWECINENTICSGTACKSGPCFGLLLYLIDRVFGGDSQAMHVMRKECAKEIALSVVSGINCEYNLHAVAFCMKKEHFVLKFCAMEIYNEAIRDLLSADSTPLRVLDDPEKMVVRVPFVRWARVKNPSLTSSRAAIFYLKTAEGEKVSCVPAVRGEKNRITYKAFGSFLDDYRELLPSGGASEWKFGCMLAQWMDGIIYHSFLCYSEEGVSNAWHLNYFGPADSAQASPNGLCNYFPGGGVSIWILIRHGFRAWPIEVVNFQFGESWDTFSETHNLKSDFKSPCDVNESGFSILQSLKKVVKNLFTGGLVQICSGGNFMIHQVIMLPFCMMEGLAFQGQPPSSANPIQKNEEYAQISQYHDHSSPDSSPLRTLPSKSAAPKVDNTMLALTTAAGAAN</sequence>
<dbReference type="GO" id="GO:0003777">
    <property type="term" value="F:microtubule motor activity"/>
    <property type="evidence" value="ECO:0007669"/>
    <property type="project" value="InterPro"/>
</dbReference>
<proteinExistence type="predicted"/>
<feature type="domain" description="Kinesin motor" evidence="3">
    <location>
        <begin position="25"/>
        <end position="206"/>
    </location>
</feature>
<name>A0A834HCH3_RHOSS</name>
<dbReference type="OrthoDB" id="1096777at2759"/>